<dbReference type="Pfam" id="PF01722">
    <property type="entry name" value="BolA"/>
    <property type="match status" value="1"/>
</dbReference>
<dbReference type="KEGG" id="sphj:BSL82_16615"/>
<protein>
    <submittedName>
        <fullName evidence="3">BolA family transcriptional regulator</fullName>
    </submittedName>
</protein>
<proteinExistence type="inferred from homology"/>
<evidence type="ECO:0000256" key="2">
    <source>
        <dbReference type="SAM" id="MobiDB-lite"/>
    </source>
</evidence>
<evidence type="ECO:0000313" key="3">
    <source>
        <dbReference type="EMBL" id="API60711.1"/>
    </source>
</evidence>
<evidence type="ECO:0000256" key="1">
    <source>
        <dbReference type="RuleBase" id="RU003860"/>
    </source>
</evidence>
<dbReference type="Gene3D" id="3.30.300.90">
    <property type="entry name" value="BolA-like"/>
    <property type="match status" value="1"/>
</dbReference>
<gene>
    <name evidence="3" type="ORF">BSL82_16615</name>
</gene>
<sequence length="93" mass="10200">MGPIAREIETRLRKALSPESLQVMDDSEKHRGHAGHDARGESHFTVKITSAAFEGRSRVERQRMVNAALSDLLAERVHALAIQARTPAETAAS</sequence>
<feature type="compositionally biased region" description="Basic and acidic residues" evidence="2">
    <location>
        <begin position="1"/>
        <end position="12"/>
    </location>
</feature>
<accession>A0A1L3ZYK5</accession>
<dbReference type="RefSeq" id="WP_072598369.1">
    <property type="nucleotide sequence ID" value="NZ_CP018221.1"/>
</dbReference>
<organism evidence="3 4">
    <name type="scientific">Tardibacter chloracetimidivorans</name>
    <dbReference type="NCBI Taxonomy" id="1921510"/>
    <lineage>
        <taxon>Bacteria</taxon>
        <taxon>Pseudomonadati</taxon>
        <taxon>Pseudomonadota</taxon>
        <taxon>Alphaproteobacteria</taxon>
        <taxon>Sphingomonadales</taxon>
        <taxon>Sphingomonadaceae</taxon>
        <taxon>Tardibacter</taxon>
    </lineage>
</organism>
<dbReference type="PANTHER" id="PTHR46230:SF7">
    <property type="entry name" value="BOLA-LIKE PROTEIN 1"/>
    <property type="match status" value="1"/>
</dbReference>
<dbReference type="PANTHER" id="PTHR46230">
    <property type="match status" value="1"/>
</dbReference>
<dbReference type="Proteomes" id="UP000182063">
    <property type="component" value="Chromosome"/>
</dbReference>
<feature type="compositionally biased region" description="Basic and acidic residues" evidence="2">
    <location>
        <begin position="26"/>
        <end position="42"/>
    </location>
</feature>
<evidence type="ECO:0000313" key="4">
    <source>
        <dbReference type="Proteomes" id="UP000182063"/>
    </source>
</evidence>
<dbReference type="PIRSF" id="PIRSF003113">
    <property type="entry name" value="BolA"/>
    <property type="match status" value="1"/>
</dbReference>
<dbReference type="GO" id="GO:0016226">
    <property type="term" value="P:iron-sulfur cluster assembly"/>
    <property type="evidence" value="ECO:0007669"/>
    <property type="project" value="TreeGrafter"/>
</dbReference>
<dbReference type="InterPro" id="IPR036065">
    <property type="entry name" value="BolA-like_sf"/>
</dbReference>
<keyword evidence="4" id="KW-1185">Reference proteome</keyword>
<comment type="similarity">
    <text evidence="1">Belongs to the BolA/IbaG family.</text>
</comment>
<name>A0A1L3ZYK5_9SPHN</name>
<dbReference type="EMBL" id="CP018221">
    <property type="protein sequence ID" value="API60711.1"/>
    <property type="molecule type" value="Genomic_DNA"/>
</dbReference>
<feature type="region of interest" description="Disordered" evidence="2">
    <location>
        <begin position="1"/>
        <end position="42"/>
    </location>
</feature>
<dbReference type="SUPFAM" id="SSF82657">
    <property type="entry name" value="BolA-like"/>
    <property type="match status" value="1"/>
</dbReference>
<dbReference type="AlphaFoldDB" id="A0A1L3ZYK5"/>
<dbReference type="STRING" id="1921510.BSL82_16615"/>
<reference evidence="4" key="1">
    <citation type="submission" date="2016-11" db="EMBL/GenBank/DDBJ databases">
        <title>Complete Genome Sequence of alachlor-degrading Sphingomonas sp. strain JJ-A5.</title>
        <authorList>
            <person name="Lee H."/>
            <person name="Ka J.-O."/>
        </authorList>
    </citation>
    <scope>NUCLEOTIDE SEQUENCE [LARGE SCALE GENOMIC DNA]</scope>
    <source>
        <strain evidence="4">JJ-A5</strain>
    </source>
</reference>
<dbReference type="InterPro" id="IPR002634">
    <property type="entry name" value="BolA"/>
</dbReference>